<dbReference type="EMBL" id="CAADJA010000002">
    <property type="protein sequence ID" value="VFS50525.1"/>
    <property type="molecule type" value="Genomic_DNA"/>
</dbReference>
<dbReference type="AlphaFoldDB" id="A0A484ZQG6"/>
<organism evidence="1 2">
    <name type="scientific">Budvicia aquatica</name>
    <dbReference type="NCBI Taxonomy" id="82979"/>
    <lineage>
        <taxon>Bacteria</taxon>
        <taxon>Pseudomonadati</taxon>
        <taxon>Pseudomonadota</taxon>
        <taxon>Gammaproteobacteria</taxon>
        <taxon>Enterobacterales</taxon>
        <taxon>Budviciaceae</taxon>
        <taxon>Budvicia</taxon>
    </lineage>
</organism>
<evidence type="ECO:0000313" key="1">
    <source>
        <dbReference type="EMBL" id="VFS50525.1"/>
    </source>
</evidence>
<name>A0A484ZQG6_9GAMM</name>
<protein>
    <submittedName>
        <fullName evidence="1">Uncharacterized protein</fullName>
    </submittedName>
</protein>
<gene>
    <name evidence="1" type="ORF">NCTC12282_04553</name>
</gene>
<reference evidence="1 2" key="1">
    <citation type="submission" date="2019-03" db="EMBL/GenBank/DDBJ databases">
        <authorList>
            <consortium name="Pathogen Informatics"/>
        </authorList>
    </citation>
    <scope>NUCLEOTIDE SEQUENCE [LARGE SCALE GENOMIC DNA]</scope>
    <source>
        <strain evidence="1 2">NCTC12282</strain>
    </source>
</reference>
<sequence>MDNGGQAWSSTVIQLQFLKEMSPALQKKALSSSVRNIIHKIARVYGGTITELTKDSFTRLYDAVDELTKLTEDLFYSWHR</sequence>
<evidence type="ECO:0000313" key="2">
    <source>
        <dbReference type="Proteomes" id="UP000373449"/>
    </source>
</evidence>
<dbReference type="Proteomes" id="UP000373449">
    <property type="component" value="Unassembled WGS sequence"/>
</dbReference>
<accession>A0A484ZQG6</accession>
<proteinExistence type="predicted"/>